<dbReference type="InterPro" id="IPR037665">
    <property type="entry name" value="Nucleoporin_S59-like"/>
</dbReference>
<protein>
    <recommendedName>
        <fullName evidence="11">Peptidase S59 domain-containing protein</fullName>
    </recommendedName>
</protein>
<dbReference type="GO" id="GO:0017056">
    <property type="term" value="F:structural constituent of nuclear pore"/>
    <property type="evidence" value="ECO:0007669"/>
    <property type="project" value="InterPro"/>
</dbReference>
<dbReference type="InterPro" id="IPR036903">
    <property type="entry name" value="Nup98_auto-Pept-S59_dom_sf"/>
</dbReference>
<reference evidence="12 13" key="1">
    <citation type="submission" date="2016-08" db="EMBL/GenBank/DDBJ databases">
        <title>A Parts List for Fungal Cellulosomes Revealed by Comparative Genomics.</title>
        <authorList>
            <consortium name="DOE Joint Genome Institute"/>
            <person name="Haitjema C.H."/>
            <person name="Gilmore S.P."/>
            <person name="Henske J.K."/>
            <person name="Solomon K.V."/>
            <person name="De Groot R."/>
            <person name="Kuo A."/>
            <person name="Mondo S.J."/>
            <person name="Salamov A.A."/>
            <person name="Labutti K."/>
            <person name="Zhao Z."/>
            <person name="Chiniquy J."/>
            <person name="Barry K."/>
            <person name="Brewer H.M."/>
            <person name="Purvine S.O."/>
            <person name="Wright A.T."/>
            <person name="Boxma B."/>
            <person name="Van Alen T."/>
            <person name="Hackstein J.H."/>
            <person name="Baker S.E."/>
            <person name="Grigoriev I.V."/>
            <person name="O'Malley M.A."/>
        </authorList>
    </citation>
    <scope>NUCLEOTIDE SEQUENCE [LARGE SCALE GENOMIC DNA]</scope>
    <source>
        <strain evidence="12 13">G1</strain>
    </source>
</reference>
<dbReference type="InterPro" id="IPR007230">
    <property type="entry name" value="Nup98_auto-Pept-S59_dom"/>
</dbReference>
<dbReference type="Gene3D" id="1.10.10.2360">
    <property type="match status" value="1"/>
</dbReference>
<evidence type="ECO:0000256" key="5">
    <source>
        <dbReference type="ARBA" id="ARBA00022816"/>
    </source>
</evidence>
<dbReference type="OrthoDB" id="3797628at2759"/>
<evidence type="ECO:0000256" key="1">
    <source>
        <dbReference type="ARBA" id="ARBA00004567"/>
    </source>
</evidence>
<evidence type="ECO:0000313" key="12">
    <source>
        <dbReference type="EMBL" id="ORY78768.1"/>
    </source>
</evidence>
<evidence type="ECO:0000256" key="4">
    <source>
        <dbReference type="ARBA" id="ARBA00022813"/>
    </source>
</evidence>
<evidence type="ECO:0000256" key="2">
    <source>
        <dbReference type="ARBA" id="ARBA00008926"/>
    </source>
</evidence>
<dbReference type="GO" id="GO:0003723">
    <property type="term" value="F:RNA binding"/>
    <property type="evidence" value="ECO:0007669"/>
    <property type="project" value="TreeGrafter"/>
</dbReference>
<evidence type="ECO:0000256" key="6">
    <source>
        <dbReference type="ARBA" id="ARBA00022927"/>
    </source>
</evidence>
<dbReference type="SUPFAM" id="SSF82215">
    <property type="entry name" value="C-terminal autoproteolytic domain of nucleoporin nup98"/>
    <property type="match status" value="1"/>
</dbReference>
<dbReference type="GO" id="GO:0006606">
    <property type="term" value="P:protein import into nucleus"/>
    <property type="evidence" value="ECO:0007669"/>
    <property type="project" value="TreeGrafter"/>
</dbReference>
<dbReference type="GO" id="GO:0006405">
    <property type="term" value="P:RNA export from nucleus"/>
    <property type="evidence" value="ECO:0007669"/>
    <property type="project" value="TreeGrafter"/>
</dbReference>
<organism evidence="12 13">
    <name type="scientific">Neocallimastix californiae</name>
    <dbReference type="NCBI Taxonomy" id="1754190"/>
    <lineage>
        <taxon>Eukaryota</taxon>
        <taxon>Fungi</taxon>
        <taxon>Fungi incertae sedis</taxon>
        <taxon>Chytridiomycota</taxon>
        <taxon>Chytridiomycota incertae sedis</taxon>
        <taxon>Neocallimastigomycetes</taxon>
        <taxon>Neocallimastigales</taxon>
        <taxon>Neocallimastigaceae</taxon>
        <taxon>Neocallimastix</taxon>
    </lineage>
</organism>
<dbReference type="Proteomes" id="UP000193920">
    <property type="component" value="Unassembled WGS sequence"/>
</dbReference>
<name>A0A1Y2F4C3_9FUNG</name>
<dbReference type="STRING" id="1754190.A0A1Y2F4C3"/>
<dbReference type="Gene3D" id="3.30.1610.10">
    <property type="entry name" value="Peptidase S59, nucleoporin"/>
    <property type="match status" value="1"/>
</dbReference>
<evidence type="ECO:0000256" key="3">
    <source>
        <dbReference type="ARBA" id="ARBA00022448"/>
    </source>
</evidence>
<dbReference type="InterPro" id="IPR021967">
    <property type="entry name" value="Nup98_C"/>
</dbReference>
<dbReference type="GO" id="GO:0051028">
    <property type="term" value="P:mRNA transport"/>
    <property type="evidence" value="ECO:0007669"/>
    <property type="project" value="UniProtKB-KW"/>
</dbReference>
<comment type="similarity">
    <text evidence="2">Belongs to the nucleoporin GLFG family.</text>
</comment>
<feature type="region of interest" description="Disordered" evidence="10">
    <location>
        <begin position="696"/>
        <end position="720"/>
    </location>
</feature>
<dbReference type="FunFam" id="1.10.10.2360:FF:000001">
    <property type="entry name" value="Nuclear pore complex protein Nup98-Nup96"/>
    <property type="match status" value="1"/>
</dbReference>
<feature type="region of interest" description="Disordered" evidence="10">
    <location>
        <begin position="569"/>
        <end position="592"/>
    </location>
</feature>
<keyword evidence="8" id="KW-0906">Nuclear pore complex</keyword>
<gene>
    <name evidence="12" type="ORF">LY90DRAFT_664937</name>
</gene>
<comment type="caution">
    <text evidence="12">The sequence shown here is derived from an EMBL/GenBank/DDBJ whole genome shotgun (WGS) entry which is preliminary data.</text>
</comment>
<dbReference type="GO" id="GO:0008139">
    <property type="term" value="F:nuclear localization sequence binding"/>
    <property type="evidence" value="ECO:0007669"/>
    <property type="project" value="TreeGrafter"/>
</dbReference>
<feature type="domain" description="Peptidase S59" evidence="11">
    <location>
        <begin position="843"/>
        <end position="992"/>
    </location>
</feature>
<proteinExistence type="inferred from homology"/>
<dbReference type="PANTHER" id="PTHR23198">
    <property type="entry name" value="NUCLEOPORIN"/>
    <property type="match status" value="1"/>
</dbReference>
<evidence type="ECO:0000256" key="10">
    <source>
        <dbReference type="SAM" id="MobiDB-lite"/>
    </source>
</evidence>
<dbReference type="Pfam" id="PF12110">
    <property type="entry name" value="Nup96"/>
    <property type="match status" value="1"/>
</dbReference>
<dbReference type="EMBL" id="MCOG01000016">
    <property type="protein sequence ID" value="ORY78768.1"/>
    <property type="molecule type" value="Genomic_DNA"/>
</dbReference>
<keyword evidence="5" id="KW-0509">mRNA transport</keyword>
<keyword evidence="13" id="KW-1185">Reference proteome</keyword>
<evidence type="ECO:0000259" key="11">
    <source>
        <dbReference type="PROSITE" id="PS51434"/>
    </source>
</evidence>
<dbReference type="Pfam" id="PF04096">
    <property type="entry name" value="Nucleoporin2"/>
    <property type="match status" value="1"/>
</dbReference>
<evidence type="ECO:0000256" key="7">
    <source>
        <dbReference type="ARBA" id="ARBA00023010"/>
    </source>
</evidence>
<keyword evidence="4" id="KW-0068">Autocatalytic cleavage</keyword>
<keyword evidence="3" id="KW-0813">Transport</keyword>
<dbReference type="GO" id="GO:0034398">
    <property type="term" value="P:telomere tethering at nuclear periphery"/>
    <property type="evidence" value="ECO:0007669"/>
    <property type="project" value="TreeGrafter"/>
</dbReference>
<keyword evidence="9" id="KW-0539">Nucleus</keyword>
<dbReference type="PANTHER" id="PTHR23198:SF6">
    <property type="entry name" value="NUCLEAR PORE COMPLEX PROTEIN NUP98-NUP96"/>
    <property type="match status" value="1"/>
</dbReference>
<keyword evidence="7" id="KW-0811">Translocation</keyword>
<sequence length="2087" mass="233225">MFGSTSFSFGNTSNTFGNSNNNKSMFGNNNTSAFGSSGFGNSSNTTFGNSGFGNNNSSVFGSSSFGSSTFGNSSGFGNNNNGTSAFGSGSFGNSSTFGRSNNTSSFSAFGSNSYNTSAFASSNTSLFGNKNSSSFGNTGFGTSNSSVFGKTGFGNNTSAFGNGMSTFGSNNNNTSAFGGGMNTFASNNNSSFGGFGSNSMNSNNGTGNPKFQQQIEKEDNSYNSITFNSISAMPAYRNFSFEELRVKDYMMGKKGPSTGMGNSSLFGTSTSSFGGMNNNNNTFGNNTSAFGGGGFGSSMNNNNTFGSSAFGNNNQNSSFGGFGNKNNNNNNSFGFGNNNNNNNNSTFGNSGFGSTGFGMNNNNTTGGSVFGQSAFGSSGFNKPSTGIFGSSNTNTFGNSGFGTNNNNNNNAFGSSGFGNQSSGFGNSTGFGSNTNNNNNIFGSSGFGQNNNTSAFSSGFKFGGNNNSTSTGLFGQNNNTMGNQTSLFGSNSNNNGSTGLFGQTNTANNTSSSSLFGNTSSNNTNSNTSGFGFKSSGGFGTANSSLTSTNGTTGMFGTSNSLFGKTGFSTTTTSSSTVNTSTTFGSNNTTTTKSTTSVITSINNTNTLVKPTVGFGATTNTALTTMPNNMLTETVGPSVKSSSIKQTLEKTNINKTEPQITPIIEKNKIATKKVTPKIVIRKINSRMKIREYNNEIQETNSELSESEQSKDRNMNGKKKNNKISKDIQKLLDEYEREQKENKIKEDIAINEIKEKTEKLRIKGKEKNQELNISETIQFQKLVEEPEEISNKENELSKEKYNEKEITQESNNVENNLIKKEIEKEILSIKDTIIKSRVSKKLSVNNQYEVNPPISKLVQMTDEELSKVKDLEVYVKNIGSLKFLEPVDLLSACNGKKRENIPYIFGNIIIIQSKSCTVYPDDRFKPEVGQGLNHPAIIELYNCWVKDKSTGKPVLDPSHPAYKRHLSTLKKIKDTEFINYEALQGKWTFKVEHFTRYGLFTDDDDDDEYFNELIINNRKELKINRKINDKINGGYGLISTDEESSENEVNNFNSVINKQNNKEVIISEVLSEDDIKQKNKLDSMKYCFNSIENAKKLQVMNVSIFGTNNNSSKHSTLKTINYSENLIPITKSRMERRLEKQNNLRNNVDTKSASKINIQILKQFKKNFEESKKLIITSINNGAPVLSLKSNLKNHPNKLEKEISTLSNISTEDLDKLDIVQNNLDNVPLYQNSIFSKDKNFNLLMSRSFRVGWGQNNLIAIPSISTFNSTLQEKIRLGIVNTYKVLFEDEKEKHIPLLTALLQSSKIRHDFNNELNKNEITKDIKKAVQVITNPLVVKEHSNKSFTILLNTIKPSINTTFYKTEILMYKLCQILFDNNDISELEESEDLLSEKQKQYIITMQKKQNIGKWLKNSLIDSVKTTIDELKKQLDKLKISGTSEDSELQKTLISKLIFINLSGGMTINACKEAMNYGELRLATLISQLSSCNENISEKKTIGRGVPGSGKTDTGYMDMIKHQIEIWEKEGGEDNINNVYKDIFKLLSGQVDYTLCKDLISWKQVLGLIFWYKDGGSLSFSEALNQFDLLMQEVKIYISQNSLNVNLFNYTDDIIYYLFKFYANNDFTRSKILLPKNSSNSNLDYRISWVLNQLLPPTYNLSHAEKEKLDDKLTHSYVFQLESIGLWEWACFVAMHLQNPIEREKIVRRILIQYFPLDSNDDSIYTVFSSYLSNWNSEVNANNNSSNTSKDQINNKNVFLFNPNKNYTNLWHFLVDKLQIPKLWIHDAKRIKAIYQDDILREVFYTMDCEQWKKAHELIMEKLASDLIIHRKYEILYELLKILSQKLEIEDNKEYWNLNGGLYLDFINFNENFSSLLETRNSIFNNLQQYQNGKSNLMDHQSQINTLSEKADLLFSINTDNINQSTIIFNKSYHEIHSSITEINQYLEKISTLLNRITKKKKELIANDVETNNENKLQGLEVMEEILMTAYYACNDAKNEQKKYINSFEKELINEKERKGKEEVNDNEFNDEFEEEGKEEKEELVEINDDAVVPEISNPVLNYQLLSDTSLNENKRLLLIDQLTDKWFNTVLDL</sequence>
<accession>A0A1Y2F4C3</accession>
<evidence type="ECO:0000313" key="13">
    <source>
        <dbReference type="Proteomes" id="UP000193920"/>
    </source>
</evidence>
<keyword evidence="6" id="KW-0653">Protein transport</keyword>
<evidence type="ECO:0000256" key="8">
    <source>
        <dbReference type="ARBA" id="ARBA00023132"/>
    </source>
</evidence>
<comment type="subcellular location">
    <subcellularLocation>
        <location evidence="1">Nucleus</location>
        <location evidence="1">Nuclear pore complex</location>
    </subcellularLocation>
</comment>
<dbReference type="Gene3D" id="1.25.40.690">
    <property type="match status" value="1"/>
</dbReference>
<evidence type="ECO:0000256" key="9">
    <source>
        <dbReference type="ARBA" id="ARBA00023242"/>
    </source>
</evidence>
<dbReference type="GO" id="GO:0000973">
    <property type="term" value="P:post-transcriptional tethering of RNA polymerase II gene DNA at nuclear periphery"/>
    <property type="evidence" value="ECO:0007669"/>
    <property type="project" value="TreeGrafter"/>
</dbReference>
<dbReference type="GO" id="GO:0044614">
    <property type="term" value="C:nuclear pore cytoplasmic filaments"/>
    <property type="evidence" value="ECO:0007669"/>
    <property type="project" value="TreeGrafter"/>
</dbReference>
<dbReference type="PROSITE" id="PS51434">
    <property type="entry name" value="NUP_C"/>
    <property type="match status" value="1"/>
</dbReference>